<dbReference type="EMBL" id="GEDV01001335">
    <property type="protein sequence ID" value="JAP87222.1"/>
    <property type="molecule type" value="Transcribed_RNA"/>
</dbReference>
<feature type="chain" id="PRO_5007287109" description="8 kDa Amblyomma family member" evidence="1">
    <location>
        <begin position="35"/>
        <end position="93"/>
    </location>
</feature>
<dbReference type="AlphaFoldDB" id="A0A131Z8T7"/>
<reference evidence="2" key="1">
    <citation type="journal article" date="2016" name="Ticks Tick Borne Dis.">
        <title>De novo assembly and annotation of the salivary gland transcriptome of Rhipicephalus appendiculatus male and female ticks during blood feeding.</title>
        <authorList>
            <person name="de Castro M.H."/>
            <person name="de Klerk D."/>
            <person name="Pienaar R."/>
            <person name="Latif A.A."/>
            <person name="Rees D.J."/>
            <person name="Mans B.J."/>
        </authorList>
    </citation>
    <scope>NUCLEOTIDE SEQUENCE</scope>
    <source>
        <tissue evidence="2">Salivary glands</tissue>
    </source>
</reference>
<evidence type="ECO:0008006" key="3">
    <source>
        <dbReference type="Google" id="ProtNLM"/>
    </source>
</evidence>
<evidence type="ECO:0000256" key="1">
    <source>
        <dbReference type="SAM" id="SignalP"/>
    </source>
</evidence>
<feature type="non-terminal residue" evidence="2">
    <location>
        <position position="1"/>
    </location>
</feature>
<feature type="signal peptide" evidence="1">
    <location>
        <begin position="1"/>
        <end position="34"/>
    </location>
</feature>
<protein>
    <recommendedName>
        <fullName evidence="3">8 kDa Amblyomma family member</fullName>
    </recommendedName>
</protein>
<accession>A0A131Z8T7</accession>
<sequence>FRYSELYNPQNSRMASKSLLFVFFLFAFVLIADSRNAQCGQQCAVGRSSPGGGCGPGCSCKLDPKLNYRSNNNRGVGICKPSAGVRSKRSTRH</sequence>
<proteinExistence type="predicted"/>
<organism evidence="2">
    <name type="scientific">Rhipicephalus appendiculatus</name>
    <name type="common">Brown ear tick</name>
    <dbReference type="NCBI Taxonomy" id="34631"/>
    <lineage>
        <taxon>Eukaryota</taxon>
        <taxon>Metazoa</taxon>
        <taxon>Ecdysozoa</taxon>
        <taxon>Arthropoda</taxon>
        <taxon>Chelicerata</taxon>
        <taxon>Arachnida</taxon>
        <taxon>Acari</taxon>
        <taxon>Parasitiformes</taxon>
        <taxon>Ixodida</taxon>
        <taxon>Ixodoidea</taxon>
        <taxon>Ixodidae</taxon>
        <taxon>Rhipicephalinae</taxon>
        <taxon>Rhipicephalus</taxon>
        <taxon>Rhipicephalus</taxon>
    </lineage>
</organism>
<name>A0A131Z8T7_RHIAP</name>
<keyword evidence="1" id="KW-0732">Signal</keyword>
<evidence type="ECO:0000313" key="2">
    <source>
        <dbReference type="EMBL" id="JAP87222.1"/>
    </source>
</evidence>